<accession>A0A517MPQ8</accession>
<dbReference type="PIRSF" id="PIRSF005646">
    <property type="entry name" value="FwdB"/>
    <property type="match status" value="1"/>
</dbReference>
<keyword evidence="3" id="KW-1185">Reference proteome</keyword>
<evidence type="ECO:0000313" key="3">
    <source>
        <dbReference type="Proteomes" id="UP000319852"/>
    </source>
</evidence>
<dbReference type="GO" id="GO:0018493">
    <property type="term" value="F:formylmethanofuran dehydrogenase activity"/>
    <property type="evidence" value="ECO:0007669"/>
    <property type="project" value="InterPro"/>
</dbReference>
<dbReference type="InterPro" id="IPR016457">
    <property type="entry name" value="Formylmethanofuran_DH_bsu"/>
</dbReference>
<dbReference type="RefSeq" id="WP_145056786.1">
    <property type="nucleotide sequence ID" value="NZ_CP036263.1"/>
</dbReference>
<organism evidence="2 3">
    <name type="scientific">Adhaeretor mobilis</name>
    <dbReference type="NCBI Taxonomy" id="1930276"/>
    <lineage>
        <taxon>Bacteria</taxon>
        <taxon>Pseudomonadati</taxon>
        <taxon>Planctomycetota</taxon>
        <taxon>Planctomycetia</taxon>
        <taxon>Pirellulales</taxon>
        <taxon>Lacipirellulaceae</taxon>
        <taxon>Adhaeretor</taxon>
    </lineage>
</organism>
<dbReference type="GO" id="GO:0015948">
    <property type="term" value="P:methanogenesis"/>
    <property type="evidence" value="ECO:0007669"/>
    <property type="project" value="InterPro"/>
</dbReference>
<dbReference type="CDD" id="cd02761">
    <property type="entry name" value="MopB_FmdB-FwdB"/>
    <property type="match status" value="1"/>
</dbReference>
<dbReference type="Gene3D" id="3.40.228.10">
    <property type="entry name" value="Dimethylsulfoxide Reductase, domain 2"/>
    <property type="match status" value="1"/>
</dbReference>
<proteinExistence type="predicted"/>
<dbReference type="KEGG" id="amob:HG15A2_01100"/>
<evidence type="ECO:0000313" key="2">
    <source>
        <dbReference type="EMBL" id="QDS96852.1"/>
    </source>
</evidence>
<dbReference type="PANTHER" id="PTHR43105:SF14">
    <property type="entry name" value="FORMATE DEHYDROGENASE H"/>
    <property type="match status" value="1"/>
</dbReference>
<evidence type="ECO:0000256" key="1">
    <source>
        <dbReference type="ARBA" id="ARBA00023002"/>
    </source>
</evidence>
<reference evidence="2 3" key="1">
    <citation type="submission" date="2019-02" db="EMBL/GenBank/DDBJ databases">
        <title>Deep-cultivation of Planctomycetes and their phenomic and genomic characterization uncovers novel biology.</title>
        <authorList>
            <person name="Wiegand S."/>
            <person name="Jogler M."/>
            <person name="Boedeker C."/>
            <person name="Pinto D."/>
            <person name="Vollmers J."/>
            <person name="Rivas-Marin E."/>
            <person name="Kohn T."/>
            <person name="Peeters S.H."/>
            <person name="Heuer A."/>
            <person name="Rast P."/>
            <person name="Oberbeckmann S."/>
            <person name="Bunk B."/>
            <person name="Jeske O."/>
            <person name="Meyerdierks A."/>
            <person name="Storesund J.E."/>
            <person name="Kallscheuer N."/>
            <person name="Luecker S."/>
            <person name="Lage O.M."/>
            <person name="Pohl T."/>
            <person name="Merkel B.J."/>
            <person name="Hornburger P."/>
            <person name="Mueller R.-W."/>
            <person name="Bruemmer F."/>
            <person name="Labrenz M."/>
            <person name="Spormann A.M."/>
            <person name="Op den Camp H."/>
            <person name="Overmann J."/>
            <person name="Amann R."/>
            <person name="Jetten M.S.M."/>
            <person name="Mascher T."/>
            <person name="Medema M.H."/>
            <person name="Devos D.P."/>
            <person name="Kaster A.-K."/>
            <person name="Ovreas L."/>
            <person name="Rohde M."/>
            <person name="Galperin M.Y."/>
            <person name="Jogler C."/>
        </authorList>
    </citation>
    <scope>NUCLEOTIDE SEQUENCE [LARGE SCALE GENOMIC DNA]</scope>
    <source>
        <strain evidence="2 3">HG15A2</strain>
    </source>
</reference>
<keyword evidence="1" id="KW-0560">Oxidoreductase</keyword>
<dbReference type="GO" id="GO:0003954">
    <property type="term" value="F:NADH dehydrogenase activity"/>
    <property type="evidence" value="ECO:0007669"/>
    <property type="project" value="TreeGrafter"/>
</dbReference>
<dbReference type="AlphaFoldDB" id="A0A517MPQ8"/>
<dbReference type="NCBIfam" id="TIGR03129">
    <property type="entry name" value="one_C_dehyd_B"/>
    <property type="match status" value="1"/>
</dbReference>
<dbReference type="PANTHER" id="PTHR43105">
    <property type="entry name" value="RESPIRATORY NITRATE REDUCTASE"/>
    <property type="match status" value="1"/>
</dbReference>
<dbReference type="GO" id="GO:0016020">
    <property type="term" value="C:membrane"/>
    <property type="evidence" value="ECO:0007669"/>
    <property type="project" value="TreeGrafter"/>
</dbReference>
<dbReference type="SUPFAM" id="SSF53706">
    <property type="entry name" value="Formate dehydrogenase/DMSO reductase, domains 1-3"/>
    <property type="match status" value="1"/>
</dbReference>
<protein>
    <submittedName>
        <fullName evidence="2">Uncharacterized protein</fullName>
    </submittedName>
</protein>
<dbReference type="OrthoDB" id="240576at2"/>
<gene>
    <name evidence="2" type="ORF">HG15A2_01100</name>
</gene>
<dbReference type="EMBL" id="CP036263">
    <property type="protein sequence ID" value="QDS96852.1"/>
    <property type="molecule type" value="Genomic_DNA"/>
</dbReference>
<dbReference type="Proteomes" id="UP000319852">
    <property type="component" value="Chromosome"/>
</dbReference>
<sequence length="440" mass="47725">MTKTHHDVACTVCGCVCDDISLEVRDNQIVSHKNLCTLGEPAFLELTDAASLVSHKKQLPAQTLGLEEKLQCAAEILANSRAPLVYGMSRSSTPGHRAAVRLADKLGAVIDTTASTCHAASIMALQQVGESTASLGEVRHRSDLVIYWGSNPLVSHPRHIERFVDAPGQFIPGGRKDRKLIVVDTEKTKTAELADIFIQVEPGGDFELLCALRMLTQGKPLGVGGPIHTNQPSTSVGGSIGGVELEQIEHLAKLLRTCHYGAVFFGFGITHTSVPHATIEALLQLVTELNDHTRFIARRMRIPGDVSGADSVLTWQTGFPFGVNLARGYPRYNPGEYTAGSLLERKEVDAVVIVGSEGVAKLSPSEQEYLKTVPTIVLDYPGRECSFQPTVQFTTGVYGLHYEGTAYRMDEVPIPLRAVLQSDLPSDEQVLQGILERVLN</sequence>
<dbReference type="GO" id="GO:0022904">
    <property type="term" value="P:respiratory electron transport chain"/>
    <property type="evidence" value="ECO:0007669"/>
    <property type="project" value="TreeGrafter"/>
</dbReference>
<dbReference type="InterPro" id="IPR050123">
    <property type="entry name" value="Prok_molybdopt-oxidoreductase"/>
</dbReference>
<name>A0A517MPQ8_9BACT</name>